<name>A0A6A6EZ43_9PEZI</name>
<sequence>MKNSAFSRWDAMIKGLDALREVTVEGLEVRIAVIMQGASQSTAQPASYRAGSDKSRLSVVMGSLQGAEVNEAALEEAEKVYS</sequence>
<dbReference type="AlphaFoldDB" id="A0A6A6EZ43"/>
<dbReference type="Proteomes" id="UP000799539">
    <property type="component" value="Unassembled WGS sequence"/>
</dbReference>
<evidence type="ECO:0000313" key="2">
    <source>
        <dbReference type="Proteomes" id="UP000799539"/>
    </source>
</evidence>
<organism evidence="1 2">
    <name type="scientific">Cercospora zeae-maydis SCOH1-5</name>
    <dbReference type="NCBI Taxonomy" id="717836"/>
    <lineage>
        <taxon>Eukaryota</taxon>
        <taxon>Fungi</taxon>
        <taxon>Dikarya</taxon>
        <taxon>Ascomycota</taxon>
        <taxon>Pezizomycotina</taxon>
        <taxon>Dothideomycetes</taxon>
        <taxon>Dothideomycetidae</taxon>
        <taxon>Mycosphaerellales</taxon>
        <taxon>Mycosphaerellaceae</taxon>
        <taxon>Cercospora</taxon>
    </lineage>
</organism>
<protein>
    <submittedName>
        <fullName evidence="1">Uncharacterized protein</fullName>
    </submittedName>
</protein>
<proteinExistence type="predicted"/>
<dbReference type="EMBL" id="ML992708">
    <property type="protein sequence ID" value="KAF2206965.1"/>
    <property type="molecule type" value="Genomic_DNA"/>
</dbReference>
<accession>A0A6A6EZ43</accession>
<gene>
    <name evidence="1" type="ORF">CERZMDRAFT_115439</name>
</gene>
<keyword evidence="2" id="KW-1185">Reference proteome</keyword>
<evidence type="ECO:0000313" key="1">
    <source>
        <dbReference type="EMBL" id="KAF2206965.1"/>
    </source>
</evidence>
<reference evidence="1" key="1">
    <citation type="journal article" date="2020" name="Stud. Mycol.">
        <title>101 Dothideomycetes genomes: a test case for predicting lifestyles and emergence of pathogens.</title>
        <authorList>
            <person name="Haridas S."/>
            <person name="Albert R."/>
            <person name="Binder M."/>
            <person name="Bloem J."/>
            <person name="Labutti K."/>
            <person name="Salamov A."/>
            <person name="Andreopoulos B."/>
            <person name="Baker S."/>
            <person name="Barry K."/>
            <person name="Bills G."/>
            <person name="Bluhm B."/>
            <person name="Cannon C."/>
            <person name="Castanera R."/>
            <person name="Culley D."/>
            <person name="Daum C."/>
            <person name="Ezra D."/>
            <person name="Gonzalez J."/>
            <person name="Henrissat B."/>
            <person name="Kuo A."/>
            <person name="Liang C."/>
            <person name="Lipzen A."/>
            <person name="Lutzoni F."/>
            <person name="Magnuson J."/>
            <person name="Mondo S."/>
            <person name="Nolan M."/>
            <person name="Ohm R."/>
            <person name="Pangilinan J."/>
            <person name="Park H.-J."/>
            <person name="Ramirez L."/>
            <person name="Alfaro M."/>
            <person name="Sun H."/>
            <person name="Tritt A."/>
            <person name="Yoshinaga Y."/>
            <person name="Zwiers L.-H."/>
            <person name="Turgeon B."/>
            <person name="Goodwin S."/>
            <person name="Spatafora J."/>
            <person name="Crous P."/>
            <person name="Grigoriev I."/>
        </authorList>
    </citation>
    <scope>NUCLEOTIDE SEQUENCE</scope>
    <source>
        <strain evidence="1">SCOH1-5</strain>
    </source>
</reference>